<feature type="repeat" description="TPR" evidence="3">
    <location>
        <begin position="855"/>
        <end position="888"/>
    </location>
</feature>
<name>A0ABR9B6E8_9RHOO</name>
<accession>A0ABR9B6E8</accession>
<dbReference type="PANTHER" id="PTHR45586">
    <property type="entry name" value="TPR REPEAT-CONTAINING PROTEIN PA4667"/>
    <property type="match status" value="1"/>
</dbReference>
<protein>
    <submittedName>
        <fullName evidence="5">PEP-CTERM system TPR-repeat protein PrsT</fullName>
    </submittedName>
</protein>
<feature type="repeat" description="TPR" evidence="3">
    <location>
        <begin position="619"/>
        <end position="652"/>
    </location>
</feature>
<feature type="repeat" description="TPR" evidence="3">
    <location>
        <begin position="210"/>
        <end position="243"/>
    </location>
</feature>
<dbReference type="NCBIfam" id="TIGR02917">
    <property type="entry name" value="PEP_TPR_lipo"/>
    <property type="match status" value="1"/>
</dbReference>
<feature type="repeat" description="TPR" evidence="3">
    <location>
        <begin position="142"/>
        <end position="175"/>
    </location>
</feature>
<dbReference type="RefSeq" id="WP_187716756.1">
    <property type="nucleotide sequence ID" value="NZ_JACTAH010000001.1"/>
</dbReference>
<keyword evidence="1" id="KW-0677">Repeat</keyword>
<dbReference type="InterPro" id="IPR011990">
    <property type="entry name" value="TPR-like_helical_dom_sf"/>
</dbReference>
<keyword evidence="2 3" id="KW-0802">TPR repeat</keyword>
<feature type="repeat" description="TPR" evidence="3">
    <location>
        <begin position="482"/>
        <end position="515"/>
    </location>
</feature>
<gene>
    <name evidence="5" type="primary">prsT</name>
    <name evidence="5" type="ORF">IFO67_03525</name>
</gene>
<evidence type="ECO:0000256" key="2">
    <source>
        <dbReference type="ARBA" id="ARBA00022803"/>
    </source>
</evidence>
<evidence type="ECO:0000256" key="1">
    <source>
        <dbReference type="ARBA" id="ARBA00022737"/>
    </source>
</evidence>
<dbReference type="Gene3D" id="1.25.40.10">
    <property type="entry name" value="Tetratricopeptide repeat domain"/>
    <property type="match status" value="5"/>
</dbReference>
<evidence type="ECO:0000256" key="3">
    <source>
        <dbReference type="PROSITE-ProRule" id="PRU00339"/>
    </source>
</evidence>
<dbReference type="PROSITE" id="PS50005">
    <property type="entry name" value="TPR"/>
    <property type="match status" value="7"/>
</dbReference>
<dbReference type="InterPro" id="IPR051012">
    <property type="entry name" value="CellSynth/LPSAsmb/PSIAsmb"/>
</dbReference>
<dbReference type="Pfam" id="PF13432">
    <property type="entry name" value="TPR_16"/>
    <property type="match status" value="7"/>
</dbReference>
<dbReference type="SMART" id="SM00028">
    <property type="entry name" value="TPR"/>
    <property type="match status" value="16"/>
</dbReference>
<keyword evidence="6" id="KW-1185">Reference proteome</keyword>
<keyword evidence="4" id="KW-0175">Coiled coil</keyword>
<sequence length="936" mass="99934">MIHAQTHSRAPAGGRRRPVAALMMVLLSGALLAGCSDSPEQMLDSAREYLAKDDLQAASIQLKNALQQNGSLAEARFLLGEVYLRQDDVPAAVKELQRAEELGVPSERVAPLLADALVRSAEFDRVIQKYAELRLADPAAQGRVSAALGTAYLAKAQLDRARQTFESATAAAPDDLDARLGLARVKFFANDLDGAERELAPVLEKHPNKAEAYVLQAQIMLARDQADRAVEALTAAVRSQPDSASYRYDLVTLLLRQNKAEEAKAQIEEMRRIAPDAPATHYLTALIAHREGRDAEARDAVRLALRGAPDFLPAHMLAGSVMYRLGDHAQAQLSLNKVLERVPRHLQARQLLAMSLLQSAQAARALETLKPLIDAEPQDARSLMVIGQALLANGEFEAAADYFSRASSQAPDSAGARMRLGMARMVGGDSAQGLADLEAATNLDGTGIQADAALVLAHLRGRNYDKALAAADKMLERHPGNAEAHNLKGGVHMARRDIAAARESFETALKLRPDMLSALVNLVRIDVGDGKPEAALGRFESFLATNPGHVDATLAFAEFKSASGAPAGEVRALLDRAVTAAPGALGPKLALVRHLLRQGEARPALSLAQEAAAAHSADPGALGALGSAQLAAGEHQQAISTFGRLAALLPRSPVPLIDLAAAQAAAKDLSGAEQSLRRAIGLQPANGLAHERLQALLVEQQRLDDALALAREMQGKPALAQAGFAAEGDIQARRENWAAAVAAFQRAAAVTPNAEVQVRLYGALLRAGRADEADRMAADWIRAQPRDTMMRTLVAQRAIAQNRLQDARRLYEEALAVNPDDAMVLNNLAWVEGELKEPGALARAERALALAPDHPAILDTLGTLQIAGGDSEKGLKNLRRAVELAPDLGPLRLNLARAYLKLERKADAREQLDILLGKVPAGTPVHREATELRAAL</sequence>
<dbReference type="InterPro" id="IPR019734">
    <property type="entry name" value="TPR_rpt"/>
</dbReference>
<dbReference type="Pfam" id="PF14559">
    <property type="entry name" value="TPR_19"/>
    <property type="match status" value="2"/>
</dbReference>
<dbReference type="EMBL" id="JACYTO010000001">
    <property type="protein sequence ID" value="MBD8501943.1"/>
    <property type="molecule type" value="Genomic_DNA"/>
</dbReference>
<feature type="repeat" description="TPR" evidence="3">
    <location>
        <begin position="380"/>
        <end position="413"/>
    </location>
</feature>
<feature type="repeat" description="TPR" evidence="3">
    <location>
        <begin position="73"/>
        <end position="106"/>
    </location>
</feature>
<evidence type="ECO:0000313" key="6">
    <source>
        <dbReference type="Proteomes" id="UP000603602"/>
    </source>
</evidence>
<comment type="caution">
    <text evidence="5">The sequence shown here is derived from an EMBL/GenBank/DDBJ whole genome shotgun (WGS) entry which is preliminary data.</text>
</comment>
<evidence type="ECO:0000313" key="5">
    <source>
        <dbReference type="EMBL" id="MBD8501943.1"/>
    </source>
</evidence>
<organism evidence="5 6">
    <name type="scientific">Thauera sedimentorum</name>
    <dbReference type="NCBI Taxonomy" id="2767595"/>
    <lineage>
        <taxon>Bacteria</taxon>
        <taxon>Pseudomonadati</taxon>
        <taxon>Pseudomonadota</taxon>
        <taxon>Betaproteobacteria</taxon>
        <taxon>Rhodocyclales</taxon>
        <taxon>Zoogloeaceae</taxon>
        <taxon>Thauera</taxon>
    </lineage>
</organism>
<proteinExistence type="predicted"/>
<dbReference type="SUPFAM" id="SSF48452">
    <property type="entry name" value="TPR-like"/>
    <property type="match status" value="4"/>
</dbReference>
<feature type="coiled-coil region" evidence="4">
    <location>
        <begin position="790"/>
        <end position="817"/>
    </location>
</feature>
<reference evidence="6" key="1">
    <citation type="submission" date="2023-07" db="EMBL/GenBank/DDBJ databases">
        <title>Thauera sp. CAU 1555 isolated from sand of Yaerae Beach.</title>
        <authorList>
            <person name="Kim W."/>
        </authorList>
    </citation>
    <scope>NUCLEOTIDE SEQUENCE [LARGE SCALE GENOMIC DNA]</scope>
    <source>
        <strain evidence="6">CAU 1555</strain>
    </source>
</reference>
<dbReference type="InterPro" id="IPR014266">
    <property type="entry name" value="PEP-CTERM_TPR_PrsT"/>
</dbReference>
<dbReference type="PANTHER" id="PTHR45586:SF1">
    <property type="entry name" value="LIPOPOLYSACCHARIDE ASSEMBLY PROTEIN B"/>
    <property type="match status" value="1"/>
</dbReference>
<evidence type="ECO:0000256" key="4">
    <source>
        <dbReference type="SAM" id="Coils"/>
    </source>
</evidence>
<dbReference type="Proteomes" id="UP000603602">
    <property type="component" value="Unassembled WGS sequence"/>
</dbReference>